<dbReference type="STRING" id="745531.A0A0C3RZL7"/>
<evidence type="ECO:0000313" key="2">
    <source>
        <dbReference type="EMBL" id="KIP01942.1"/>
    </source>
</evidence>
<evidence type="ECO:0000313" key="3">
    <source>
        <dbReference type="Proteomes" id="UP000053257"/>
    </source>
</evidence>
<gene>
    <name evidence="2" type="ORF">PHLGIDRAFT_20569</name>
</gene>
<keyword evidence="1" id="KW-0175">Coiled coil</keyword>
<sequence>MYLSGMSVAKPPVSNPSLTTSLNALASQFSTASLALAALPTPDRESPAGSTALAVLEQAQSQLKEEIDALREQVEYLRTRTPKEKEREHAGVLPVAETYELRIEAVEKKVDELGEALRLDQQRLYARLLNSTVMTNKVKLTPLVMANGKTPQNFPVTKGEFEHLTKERYELLLKSYGQPDKGDTAAKRQALREFIGLSPANN</sequence>
<dbReference type="HOGENOM" id="CLU_081036_0_0_1"/>
<dbReference type="OrthoDB" id="3259063at2759"/>
<name>A0A0C3RZL7_PHLG1</name>
<dbReference type="Proteomes" id="UP000053257">
    <property type="component" value="Unassembled WGS sequence"/>
</dbReference>
<dbReference type="EMBL" id="KN840720">
    <property type="protein sequence ID" value="KIP01942.1"/>
    <property type="molecule type" value="Genomic_DNA"/>
</dbReference>
<proteinExistence type="predicted"/>
<protein>
    <submittedName>
        <fullName evidence="2">Uncharacterized protein</fullName>
    </submittedName>
</protein>
<dbReference type="AlphaFoldDB" id="A0A0C3RZL7"/>
<organism evidence="2 3">
    <name type="scientific">Phlebiopsis gigantea (strain 11061_1 CR5-6)</name>
    <name type="common">White-rot fungus</name>
    <name type="synonym">Peniophora gigantea</name>
    <dbReference type="NCBI Taxonomy" id="745531"/>
    <lineage>
        <taxon>Eukaryota</taxon>
        <taxon>Fungi</taxon>
        <taxon>Dikarya</taxon>
        <taxon>Basidiomycota</taxon>
        <taxon>Agaricomycotina</taxon>
        <taxon>Agaricomycetes</taxon>
        <taxon>Polyporales</taxon>
        <taxon>Phanerochaetaceae</taxon>
        <taxon>Phlebiopsis</taxon>
    </lineage>
</organism>
<feature type="coiled-coil region" evidence="1">
    <location>
        <begin position="53"/>
        <end position="123"/>
    </location>
</feature>
<accession>A0A0C3RZL7</accession>
<evidence type="ECO:0000256" key="1">
    <source>
        <dbReference type="SAM" id="Coils"/>
    </source>
</evidence>
<keyword evidence="3" id="KW-1185">Reference proteome</keyword>
<reference evidence="2 3" key="1">
    <citation type="journal article" date="2014" name="PLoS Genet.">
        <title>Analysis of the Phlebiopsis gigantea genome, transcriptome and secretome provides insight into its pioneer colonization strategies of wood.</title>
        <authorList>
            <person name="Hori C."/>
            <person name="Ishida T."/>
            <person name="Igarashi K."/>
            <person name="Samejima M."/>
            <person name="Suzuki H."/>
            <person name="Master E."/>
            <person name="Ferreira P."/>
            <person name="Ruiz-Duenas F.J."/>
            <person name="Held B."/>
            <person name="Canessa P."/>
            <person name="Larrondo L.F."/>
            <person name="Schmoll M."/>
            <person name="Druzhinina I.S."/>
            <person name="Kubicek C.P."/>
            <person name="Gaskell J.A."/>
            <person name="Kersten P."/>
            <person name="St John F."/>
            <person name="Glasner J."/>
            <person name="Sabat G."/>
            <person name="Splinter BonDurant S."/>
            <person name="Syed K."/>
            <person name="Yadav J."/>
            <person name="Mgbeahuruike A.C."/>
            <person name="Kovalchuk A."/>
            <person name="Asiegbu F.O."/>
            <person name="Lackner G."/>
            <person name="Hoffmeister D."/>
            <person name="Rencoret J."/>
            <person name="Gutierrez A."/>
            <person name="Sun H."/>
            <person name="Lindquist E."/>
            <person name="Barry K."/>
            <person name="Riley R."/>
            <person name="Grigoriev I.V."/>
            <person name="Henrissat B."/>
            <person name="Kues U."/>
            <person name="Berka R.M."/>
            <person name="Martinez A.T."/>
            <person name="Covert S.F."/>
            <person name="Blanchette R.A."/>
            <person name="Cullen D."/>
        </authorList>
    </citation>
    <scope>NUCLEOTIDE SEQUENCE [LARGE SCALE GENOMIC DNA]</scope>
    <source>
        <strain evidence="2 3">11061_1 CR5-6</strain>
    </source>
</reference>